<dbReference type="AlphaFoldDB" id="A0A6J6BPV2"/>
<gene>
    <name evidence="1" type="ORF">UFOPK1446_00404</name>
</gene>
<organism evidence="1">
    <name type="scientific">freshwater metagenome</name>
    <dbReference type="NCBI Taxonomy" id="449393"/>
    <lineage>
        <taxon>unclassified sequences</taxon>
        <taxon>metagenomes</taxon>
        <taxon>ecological metagenomes</taxon>
    </lineage>
</organism>
<dbReference type="EMBL" id="CAEZSO010000060">
    <property type="protein sequence ID" value="CAB4541006.1"/>
    <property type="molecule type" value="Genomic_DNA"/>
</dbReference>
<evidence type="ECO:0000313" key="1">
    <source>
        <dbReference type="EMBL" id="CAB4541006.1"/>
    </source>
</evidence>
<name>A0A6J6BPV2_9ZZZZ</name>
<protein>
    <submittedName>
        <fullName evidence="1">Unannotated protein</fullName>
    </submittedName>
</protein>
<accession>A0A6J6BPV2</accession>
<reference evidence="1" key="1">
    <citation type="submission" date="2020-05" db="EMBL/GenBank/DDBJ databases">
        <authorList>
            <person name="Chiriac C."/>
            <person name="Salcher M."/>
            <person name="Ghai R."/>
            <person name="Kavagutti S V."/>
        </authorList>
    </citation>
    <scope>NUCLEOTIDE SEQUENCE</scope>
</reference>
<sequence>MSFVGSCHRLLTRCGEAIDFRLACFSSGPRRVDLTGALGQTFTTIRKRTCSIGHGLLDFGDFCFCRRSFSNDRIQGQAILGNHFLGCCFLILQTRGFGLKGLGVTGAGVFFGFRGTEAHALGSKFSCAAQVLLERGQREPGLLGCGQRWGLFSGFGLNFGFTGQFRGQQRFQLRALGSEGFLIRGFGIGNPAQLHEVIGHQTQSRIANIALNHSGSARGLSLTTQRLELATQFSG</sequence>
<proteinExistence type="predicted"/>